<sequence>MDKNVEKVITQLRDREEEGLRKYGVNTERKDLSTLQWLQHLQEELMDASVYIEKLKNEIK</sequence>
<proteinExistence type="predicted"/>
<protein>
    <submittedName>
        <fullName evidence="1">Uncharacterized protein</fullName>
    </submittedName>
</protein>
<name>A0A383E277_9ZZZZ</name>
<accession>A0A383E277</accession>
<reference evidence="1" key="1">
    <citation type="submission" date="2018-05" db="EMBL/GenBank/DDBJ databases">
        <authorList>
            <person name="Lanie J.A."/>
            <person name="Ng W.-L."/>
            <person name="Kazmierczak K.M."/>
            <person name="Andrzejewski T.M."/>
            <person name="Davidsen T.M."/>
            <person name="Wayne K.J."/>
            <person name="Tettelin H."/>
            <person name="Glass J.I."/>
            <person name="Rusch D."/>
            <person name="Podicherti R."/>
            <person name="Tsui H.-C.T."/>
            <person name="Winkler M.E."/>
        </authorList>
    </citation>
    <scope>NUCLEOTIDE SEQUENCE</scope>
</reference>
<organism evidence="1">
    <name type="scientific">marine metagenome</name>
    <dbReference type="NCBI Taxonomy" id="408172"/>
    <lineage>
        <taxon>unclassified sequences</taxon>
        <taxon>metagenomes</taxon>
        <taxon>ecological metagenomes</taxon>
    </lineage>
</organism>
<evidence type="ECO:0000313" key="1">
    <source>
        <dbReference type="EMBL" id="SVE50932.1"/>
    </source>
</evidence>
<gene>
    <name evidence="1" type="ORF">METZ01_LOCUS503786</name>
</gene>
<dbReference type="AlphaFoldDB" id="A0A383E277"/>
<dbReference type="EMBL" id="UINC01222239">
    <property type="protein sequence ID" value="SVE50932.1"/>
    <property type="molecule type" value="Genomic_DNA"/>
</dbReference>